<dbReference type="GO" id="GO:0045010">
    <property type="term" value="P:actin nucleation"/>
    <property type="evidence" value="ECO:0007669"/>
    <property type="project" value="InterPro"/>
</dbReference>
<organism evidence="6 7">
    <name type="scientific">Vigna unguiculata</name>
    <name type="common">Cowpea</name>
    <dbReference type="NCBI Taxonomy" id="3917"/>
    <lineage>
        <taxon>Eukaryota</taxon>
        <taxon>Viridiplantae</taxon>
        <taxon>Streptophyta</taxon>
        <taxon>Embryophyta</taxon>
        <taxon>Tracheophyta</taxon>
        <taxon>Spermatophyta</taxon>
        <taxon>Magnoliopsida</taxon>
        <taxon>eudicotyledons</taxon>
        <taxon>Gunneridae</taxon>
        <taxon>Pentapetalae</taxon>
        <taxon>rosids</taxon>
        <taxon>fabids</taxon>
        <taxon>Fabales</taxon>
        <taxon>Fabaceae</taxon>
        <taxon>Papilionoideae</taxon>
        <taxon>50 kb inversion clade</taxon>
        <taxon>NPAAA clade</taxon>
        <taxon>indigoferoid/millettioid clade</taxon>
        <taxon>Phaseoleae</taxon>
        <taxon>Vigna</taxon>
    </lineage>
</organism>
<evidence type="ECO:0000313" key="7">
    <source>
        <dbReference type="Proteomes" id="UP000501690"/>
    </source>
</evidence>
<feature type="compositionally biased region" description="Pro residues" evidence="3">
    <location>
        <begin position="373"/>
        <end position="404"/>
    </location>
</feature>
<dbReference type="PANTHER" id="PTHR23213">
    <property type="entry name" value="FORMIN-RELATED"/>
    <property type="match status" value="1"/>
</dbReference>
<reference evidence="6 7" key="1">
    <citation type="submission" date="2019-04" db="EMBL/GenBank/DDBJ databases">
        <title>An improved genome assembly and genetic linkage map for asparagus bean, Vigna unguiculata ssp. sesquipedialis.</title>
        <authorList>
            <person name="Xia Q."/>
            <person name="Zhang R."/>
            <person name="Dong Y."/>
        </authorList>
    </citation>
    <scope>NUCLEOTIDE SEQUENCE [LARGE SCALE GENOMIC DNA]</scope>
    <source>
        <tissue evidence="6">Leaf</tissue>
    </source>
</reference>
<dbReference type="SUPFAM" id="SSF101447">
    <property type="entry name" value="Formin homology 2 domain (FH2 domain)"/>
    <property type="match status" value="1"/>
</dbReference>
<dbReference type="Gramene" id="Vigun05g203100.1.v1.2">
    <property type="protein sequence ID" value="Vigun05g203100.1.v1.2"/>
    <property type="gene ID" value="Vigun05g203100.v1.2"/>
</dbReference>
<keyword evidence="4" id="KW-0472">Membrane</keyword>
<evidence type="ECO:0000259" key="5">
    <source>
        <dbReference type="PROSITE" id="PS51444"/>
    </source>
</evidence>
<feature type="domain" description="FH2" evidence="5">
    <location>
        <begin position="499"/>
        <end position="929"/>
    </location>
</feature>
<protein>
    <recommendedName>
        <fullName evidence="2">Formin-like protein</fullName>
    </recommendedName>
</protein>
<dbReference type="GO" id="GO:0051015">
    <property type="term" value="F:actin filament binding"/>
    <property type="evidence" value="ECO:0007669"/>
    <property type="project" value="InterPro"/>
</dbReference>
<dbReference type="PROSITE" id="PS51444">
    <property type="entry name" value="FH2"/>
    <property type="match status" value="1"/>
</dbReference>
<evidence type="ECO:0000256" key="2">
    <source>
        <dbReference type="RuleBase" id="RU361260"/>
    </source>
</evidence>
<feature type="region of interest" description="Disordered" evidence="3">
    <location>
        <begin position="915"/>
        <end position="1004"/>
    </location>
</feature>
<dbReference type="Pfam" id="PF02181">
    <property type="entry name" value="FH2"/>
    <property type="match status" value="1"/>
</dbReference>
<keyword evidence="7" id="KW-1185">Reference proteome</keyword>
<gene>
    <name evidence="6" type="ORF">DEO72_LG10g1047</name>
</gene>
<comment type="similarity">
    <text evidence="1">Belongs to the formin-like family. Class-I subfamily.</text>
</comment>
<accession>A0A4D6NAL8</accession>
<dbReference type="PANTHER" id="PTHR23213:SF381">
    <property type="entry name" value="FORMIN-LIKE PROTEIN"/>
    <property type="match status" value="1"/>
</dbReference>
<dbReference type="OrthoDB" id="1668162at2759"/>
<dbReference type="Gene3D" id="1.20.58.2220">
    <property type="entry name" value="Formin, FH2 domain"/>
    <property type="match status" value="1"/>
</dbReference>
<evidence type="ECO:0000256" key="3">
    <source>
        <dbReference type="SAM" id="MobiDB-lite"/>
    </source>
</evidence>
<dbReference type="Proteomes" id="UP000501690">
    <property type="component" value="Linkage Group LG10"/>
</dbReference>
<feature type="compositionally biased region" description="Polar residues" evidence="3">
    <location>
        <begin position="930"/>
        <end position="968"/>
    </location>
</feature>
<evidence type="ECO:0000313" key="6">
    <source>
        <dbReference type="EMBL" id="QCE09824.1"/>
    </source>
</evidence>
<proteinExistence type="inferred from homology"/>
<evidence type="ECO:0000256" key="4">
    <source>
        <dbReference type="SAM" id="Phobius"/>
    </source>
</evidence>
<keyword evidence="4" id="KW-0812">Transmembrane</keyword>
<feature type="region of interest" description="Disordered" evidence="3">
    <location>
        <begin position="257"/>
        <end position="491"/>
    </location>
</feature>
<feature type="compositionally biased region" description="Pro residues" evidence="3">
    <location>
        <begin position="307"/>
        <end position="362"/>
    </location>
</feature>
<dbReference type="EMBL" id="CP039354">
    <property type="protein sequence ID" value="QCE09824.1"/>
    <property type="molecule type" value="Genomic_DNA"/>
</dbReference>
<feature type="transmembrane region" description="Helical" evidence="4">
    <location>
        <begin position="191"/>
        <end position="213"/>
    </location>
</feature>
<dbReference type="InterPro" id="IPR015425">
    <property type="entry name" value="FH2_Formin"/>
</dbReference>
<dbReference type="InterPro" id="IPR042201">
    <property type="entry name" value="FH2_Formin_sf"/>
</dbReference>
<sequence length="1004" mass="108369">MKMAIQQYMGTIKVIFCSILVFHILVVVSSEEKKTQEELISQLFDPTSGLLTEDTAKVLWIICWEDLIRLKKEVDDFSLCLPKESCRNSNEVNVEIGSVARENIQQMIHACYPQLKENVLKCFRKNNFPIHALGEEDSSKIWHATYMVSPSSRRYLGQVSPQHLSETANKEHEIHISIKDQADAKGSGGGMAIPLVGAVVAVVLVILCCYLFCGSGQVSQNDERPLLSMSMNDSLGSSSNHIQFKNSMKEGEIGIDSSSIELGDEKRNSISVNNEDESGEVGSSSVRPSFELKPPPGRVVSSNGLPPLKPPPGRPDLLPPPPGRTDLLPPPPGRTDLLPPPPGRTDLLPPPPGRPDLAPPPPEPDKPSDILPLKPPPGRPDLAPPPAAPAAPAPPPPPPPPLPPSSSTSNSGPPPPPPPRAPPKPGGAGPPPPPLPGGPRGPPPPPGNGPRAPPPPPMRGKGPPGPPGAGPRPPPPPGAGGGHARAASNPKVVEEASFDGEPYVPKTKLKPFFWDKVQANDQAMVWNQLKAGSFQFNEEMIETLFGFNAVSTDKGKAPKKEPAQATPQLIQIVNAKKAQNLSILLKALNVTADEVCDALLEGNELPVEFLQTLLKMAPTQDEELKLRVFSGNPAQLTPADRFLKAIVDIPCSFKRMEALIYMGTLQEDVTSTRDSFAILEVACKKLRSSRLFLKLLEAVLKTGNRMNDGTFRGGAQAFKLDTLLKLSDVKGVDGKTTLLHFVVQEIVRTEGIRAARMAKENHSFSSIKTEDLLDEVSNDSDEHYRELGLQVISYLSTELESVKKAAALDADGLVGTTSRVGHGLIKTRDFVNKEMSNVKGDKGFIETVKSFIDRAEADVKSLLEEEKKIMGLVKSTGDYFHGDTGKDEGLRLFNIVREFLVMLDKVCKEIQLAPPKKPAAPAAPKGAKQETPNNSTAKQETPNSSAKQETPNSGAKQETPNSSAKQETPNPPLPPAHDLIRQRISPVIASRRPDDFSSDDDDSP</sequence>
<feature type="compositionally biased region" description="Pro residues" evidence="3">
    <location>
        <begin position="412"/>
        <end position="478"/>
    </location>
</feature>
<name>A0A4D6NAL8_VIGUN</name>
<evidence type="ECO:0000256" key="1">
    <source>
        <dbReference type="ARBA" id="ARBA00025793"/>
    </source>
</evidence>
<dbReference type="InterPro" id="IPR027643">
    <property type="entry name" value="Formin-like_plant"/>
</dbReference>
<keyword evidence="4" id="KW-1133">Transmembrane helix</keyword>
<dbReference type="SMART" id="SM00498">
    <property type="entry name" value="FH2"/>
    <property type="match status" value="1"/>
</dbReference>
<dbReference type="AlphaFoldDB" id="A0A4D6NAL8"/>